<name>A0A6A6CCE9_ZASCE</name>
<feature type="region of interest" description="Disordered" evidence="1">
    <location>
        <begin position="1"/>
        <end position="20"/>
    </location>
</feature>
<gene>
    <name evidence="2" type="ORF">M409DRAFT_24769</name>
</gene>
<dbReference type="InterPro" id="IPR038883">
    <property type="entry name" value="AN11006-like"/>
</dbReference>
<dbReference type="RefSeq" id="XP_033665753.1">
    <property type="nucleotide sequence ID" value="XM_033807384.1"/>
</dbReference>
<dbReference type="EMBL" id="ML993602">
    <property type="protein sequence ID" value="KAF2164864.1"/>
    <property type="molecule type" value="Genomic_DNA"/>
</dbReference>
<dbReference type="GeneID" id="54560656"/>
<dbReference type="PANTHER" id="PTHR42085">
    <property type="entry name" value="F-BOX DOMAIN-CONTAINING PROTEIN"/>
    <property type="match status" value="1"/>
</dbReference>
<accession>A0A6A6CCE9</accession>
<dbReference type="Proteomes" id="UP000799537">
    <property type="component" value="Unassembled WGS sequence"/>
</dbReference>
<reference evidence="2" key="1">
    <citation type="journal article" date="2020" name="Stud. Mycol.">
        <title>101 Dothideomycetes genomes: a test case for predicting lifestyles and emergence of pathogens.</title>
        <authorList>
            <person name="Haridas S."/>
            <person name="Albert R."/>
            <person name="Binder M."/>
            <person name="Bloem J."/>
            <person name="Labutti K."/>
            <person name="Salamov A."/>
            <person name="Andreopoulos B."/>
            <person name="Baker S."/>
            <person name="Barry K."/>
            <person name="Bills G."/>
            <person name="Bluhm B."/>
            <person name="Cannon C."/>
            <person name="Castanera R."/>
            <person name="Culley D."/>
            <person name="Daum C."/>
            <person name="Ezra D."/>
            <person name="Gonzalez J."/>
            <person name="Henrissat B."/>
            <person name="Kuo A."/>
            <person name="Liang C."/>
            <person name="Lipzen A."/>
            <person name="Lutzoni F."/>
            <person name="Magnuson J."/>
            <person name="Mondo S."/>
            <person name="Nolan M."/>
            <person name="Ohm R."/>
            <person name="Pangilinan J."/>
            <person name="Park H.-J."/>
            <person name="Ramirez L."/>
            <person name="Alfaro M."/>
            <person name="Sun H."/>
            <person name="Tritt A."/>
            <person name="Yoshinaga Y."/>
            <person name="Zwiers L.-H."/>
            <person name="Turgeon B."/>
            <person name="Goodwin S."/>
            <person name="Spatafora J."/>
            <person name="Crous P."/>
            <person name="Grigoriev I."/>
        </authorList>
    </citation>
    <scope>NUCLEOTIDE SEQUENCE</scope>
    <source>
        <strain evidence="2">ATCC 36951</strain>
    </source>
</reference>
<sequence length="194" mass="21976">MAKRRPTAPRRHQRSSRPAAIGRASDVKTCFLDLPVEIRNSVYTLALVNDKDPNGYDPEITYTRRWIPEPALLRACRQIRDEALPVFYGANIFQCLSTHNAIQFLRGLTPKKLAALRTVHCTLSSGNLSANYFANLKSQMQNIVGIFRGSSLRYDAIQVAILVAGEDHCRFVLCHELEDYEVRIVGCRDMLVQK</sequence>
<protein>
    <submittedName>
        <fullName evidence="2">Uncharacterized protein</fullName>
    </submittedName>
</protein>
<organism evidence="2 3">
    <name type="scientific">Zasmidium cellare ATCC 36951</name>
    <dbReference type="NCBI Taxonomy" id="1080233"/>
    <lineage>
        <taxon>Eukaryota</taxon>
        <taxon>Fungi</taxon>
        <taxon>Dikarya</taxon>
        <taxon>Ascomycota</taxon>
        <taxon>Pezizomycotina</taxon>
        <taxon>Dothideomycetes</taxon>
        <taxon>Dothideomycetidae</taxon>
        <taxon>Mycosphaerellales</taxon>
        <taxon>Mycosphaerellaceae</taxon>
        <taxon>Zasmidium</taxon>
    </lineage>
</organism>
<proteinExistence type="predicted"/>
<evidence type="ECO:0000313" key="2">
    <source>
        <dbReference type="EMBL" id="KAF2164864.1"/>
    </source>
</evidence>
<dbReference type="OrthoDB" id="5413827at2759"/>
<dbReference type="PANTHER" id="PTHR42085:SF1">
    <property type="entry name" value="F-BOX DOMAIN-CONTAINING PROTEIN"/>
    <property type="match status" value="1"/>
</dbReference>
<evidence type="ECO:0000256" key="1">
    <source>
        <dbReference type="SAM" id="MobiDB-lite"/>
    </source>
</evidence>
<feature type="compositionally biased region" description="Basic residues" evidence="1">
    <location>
        <begin position="1"/>
        <end position="15"/>
    </location>
</feature>
<evidence type="ECO:0000313" key="3">
    <source>
        <dbReference type="Proteomes" id="UP000799537"/>
    </source>
</evidence>
<dbReference type="AlphaFoldDB" id="A0A6A6CCE9"/>
<keyword evidence="3" id="KW-1185">Reference proteome</keyword>